<dbReference type="AlphaFoldDB" id="A0A1G7QJE5"/>
<gene>
    <name evidence="1" type="ORF">SAMN05216575_1191</name>
</gene>
<sequence>MRASGKTLWMSLMKTYNKPINFAPTAPDALSRAGY</sequence>
<evidence type="ECO:0000313" key="1">
    <source>
        <dbReference type="EMBL" id="SDF98608.1"/>
    </source>
</evidence>
<protein>
    <submittedName>
        <fullName evidence="1">Uncharacterized protein</fullName>
    </submittedName>
</protein>
<reference evidence="1 2" key="1">
    <citation type="submission" date="2016-10" db="EMBL/GenBank/DDBJ databases">
        <authorList>
            <person name="de Groot N.N."/>
        </authorList>
    </citation>
    <scope>NUCLEOTIDE SEQUENCE [LARGE SCALE GENOMIC DNA]</scope>
    <source>
        <strain evidence="1 2">JCM 10630</strain>
    </source>
</reference>
<accession>A0A1G7QJE5</accession>
<dbReference type="EMBL" id="FNAE01000019">
    <property type="protein sequence ID" value="SDF98608.1"/>
    <property type="molecule type" value="Genomic_DNA"/>
</dbReference>
<proteinExistence type="predicted"/>
<evidence type="ECO:0000313" key="2">
    <source>
        <dbReference type="Proteomes" id="UP000182413"/>
    </source>
</evidence>
<dbReference type="Proteomes" id="UP000182413">
    <property type="component" value="Unassembled WGS sequence"/>
</dbReference>
<name>A0A1G7QJE5_9GAMM</name>
<organism evidence="1 2">
    <name type="scientific">Ectopseudomonas alcaliphila</name>
    <dbReference type="NCBI Taxonomy" id="101564"/>
    <lineage>
        <taxon>Bacteria</taxon>
        <taxon>Pseudomonadati</taxon>
        <taxon>Pseudomonadota</taxon>
        <taxon>Gammaproteobacteria</taxon>
        <taxon>Pseudomonadales</taxon>
        <taxon>Pseudomonadaceae</taxon>
        <taxon>Ectopseudomonas</taxon>
    </lineage>
</organism>